<protein>
    <submittedName>
        <fullName evidence="8">Putative membrane protein YeaQ/YmgE (Transglycosylase-associated protein family)</fullName>
    </submittedName>
</protein>
<dbReference type="AlphaFoldDB" id="A0A4S3K0E6"/>
<comment type="caution">
    <text evidence="8">The sequence shown here is derived from an EMBL/GenBank/DDBJ whole genome shotgun (WGS) entry which is preliminary data.</text>
</comment>
<dbReference type="PANTHER" id="PTHR33884:SF7">
    <property type="entry name" value="BSL8023 PROTEIN"/>
    <property type="match status" value="1"/>
</dbReference>
<name>A0A4S3K0E6_9GAMM</name>
<dbReference type="GO" id="GO:0005886">
    <property type="term" value="C:plasma membrane"/>
    <property type="evidence" value="ECO:0007669"/>
    <property type="project" value="UniProtKB-SubCell"/>
</dbReference>
<dbReference type="EMBL" id="SOBT01000013">
    <property type="protein sequence ID" value="TDU23228.1"/>
    <property type="molecule type" value="Genomic_DNA"/>
</dbReference>
<comment type="similarity">
    <text evidence="2">Belongs to the UPF0410 family.</text>
</comment>
<evidence type="ECO:0000256" key="1">
    <source>
        <dbReference type="ARBA" id="ARBA00004651"/>
    </source>
</evidence>
<evidence type="ECO:0000313" key="8">
    <source>
        <dbReference type="EMBL" id="TDU23228.1"/>
    </source>
</evidence>
<evidence type="ECO:0000256" key="4">
    <source>
        <dbReference type="ARBA" id="ARBA00022692"/>
    </source>
</evidence>
<evidence type="ECO:0000256" key="7">
    <source>
        <dbReference type="SAM" id="Phobius"/>
    </source>
</evidence>
<gene>
    <name evidence="8" type="ORF">DFR24_4751</name>
</gene>
<keyword evidence="9" id="KW-1185">Reference proteome</keyword>
<evidence type="ECO:0000256" key="2">
    <source>
        <dbReference type="ARBA" id="ARBA00011006"/>
    </source>
</evidence>
<feature type="transmembrane region" description="Helical" evidence="7">
    <location>
        <begin position="6"/>
        <end position="23"/>
    </location>
</feature>
<dbReference type="PANTHER" id="PTHR33884">
    <property type="entry name" value="UPF0410 PROTEIN YMGE"/>
    <property type="match status" value="1"/>
</dbReference>
<feature type="transmembrane region" description="Helical" evidence="7">
    <location>
        <begin position="61"/>
        <end position="81"/>
    </location>
</feature>
<keyword evidence="5 7" id="KW-1133">Transmembrane helix</keyword>
<feature type="transmembrane region" description="Helical" evidence="7">
    <location>
        <begin position="30"/>
        <end position="49"/>
    </location>
</feature>
<dbReference type="Pfam" id="PF04226">
    <property type="entry name" value="Transgly_assoc"/>
    <property type="match status" value="1"/>
</dbReference>
<proteinExistence type="inferred from homology"/>
<evidence type="ECO:0000256" key="5">
    <source>
        <dbReference type="ARBA" id="ARBA00022989"/>
    </source>
</evidence>
<dbReference type="Proteomes" id="UP000295341">
    <property type="component" value="Unassembled WGS sequence"/>
</dbReference>
<sequence length="85" mass="8539">MTITGIIGTLIIGFFAGLIARFLKPGDDGMGIIMTSILGIAGAFAATFIGQALGLYDKGQAAGFIGAVIGAILVLVVVGLVTKKK</sequence>
<accession>A0A4S3K0E6</accession>
<comment type="subcellular location">
    <subcellularLocation>
        <location evidence="1">Cell membrane</location>
        <topology evidence="1">Multi-pass membrane protein</topology>
    </subcellularLocation>
</comment>
<evidence type="ECO:0000256" key="3">
    <source>
        <dbReference type="ARBA" id="ARBA00022475"/>
    </source>
</evidence>
<evidence type="ECO:0000256" key="6">
    <source>
        <dbReference type="ARBA" id="ARBA00023136"/>
    </source>
</evidence>
<evidence type="ECO:0000313" key="9">
    <source>
        <dbReference type="Proteomes" id="UP000295341"/>
    </source>
</evidence>
<organism evidence="8 9">
    <name type="scientific">Panacagrimonas perspica</name>
    <dbReference type="NCBI Taxonomy" id="381431"/>
    <lineage>
        <taxon>Bacteria</taxon>
        <taxon>Pseudomonadati</taxon>
        <taxon>Pseudomonadota</taxon>
        <taxon>Gammaproteobacteria</taxon>
        <taxon>Nevskiales</taxon>
        <taxon>Nevskiaceae</taxon>
        <taxon>Panacagrimonas</taxon>
    </lineage>
</organism>
<dbReference type="InterPro" id="IPR007341">
    <property type="entry name" value="Transgly_assoc"/>
</dbReference>
<keyword evidence="6 7" id="KW-0472">Membrane</keyword>
<dbReference type="RefSeq" id="WP_133883900.1">
    <property type="nucleotide sequence ID" value="NZ_MWIN01000025.1"/>
</dbReference>
<keyword evidence="4 7" id="KW-0812">Transmembrane</keyword>
<keyword evidence="3" id="KW-1003">Cell membrane</keyword>
<reference evidence="8 9" key="1">
    <citation type="submission" date="2019-03" db="EMBL/GenBank/DDBJ databases">
        <title>Genomic Encyclopedia of Type Strains, Phase IV (KMG-IV): sequencing the most valuable type-strain genomes for metagenomic binning, comparative biology and taxonomic classification.</title>
        <authorList>
            <person name="Goeker M."/>
        </authorList>
    </citation>
    <scope>NUCLEOTIDE SEQUENCE [LARGE SCALE GENOMIC DNA]</scope>
    <source>
        <strain evidence="8 9">DSM 26377</strain>
    </source>
</reference>